<keyword evidence="6 7" id="KW-0472">Membrane</keyword>
<dbReference type="SUPFAM" id="SSF103473">
    <property type="entry name" value="MFS general substrate transporter"/>
    <property type="match status" value="1"/>
</dbReference>
<evidence type="ECO:0000256" key="3">
    <source>
        <dbReference type="ARBA" id="ARBA00022475"/>
    </source>
</evidence>
<feature type="transmembrane region" description="Helical" evidence="7">
    <location>
        <begin position="278"/>
        <end position="298"/>
    </location>
</feature>
<dbReference type="PANTHER" id="PTHR11662:SF399">
    <property type="entry name" value="FI19708P1-RELATED"/>
    <property type="match status" value="1"/>
</dbReference>
<feature type="transmembrane region" description="Helical" evidence="7">
    <location>
        <begin position="367"/>
        <end position="391"/>
    </location>
</feature>
<comment type="subcellular location">
    <subcellularLocation>
        <location evidence="1">Cell membrane</location>
        <topology evidence="1">Multi-pass membrane protein</topology>
    </subcellularLocation>
</comment>
<dbReference type="PANTHER" id="PTHR11662">
    <property type="entry name" value="SOLUTE CARRIER FAMILY 17"/>
    <property type="match status" value="1"/>
</dbReference>
<keyword evidence="4 7" id="KW-0812">Transmembrane</keyword>
<dbReference type="Pfam" id="PF07690">
    <property type="entry name" value="MFS_1"/>
    <property type="match status" value="1"/>
</dbReference>
<dbReference type="Proteomes" id="UP000295132">
    <property type="component" value="Unassembled WGS sequence"/>
</dbReference>
<protein>
    <submittedName>
        <fullName evidence="9">MFS transporter</fullName>
    </submittedName>
</protein>
<reference evidence="9 10" key="1">
    <citation type="submission" date="2019-03" db="EMBL/GenBank/DDBJ databases">
        <title>Bacillus niacini sp. nov. a Nicotinate-Metabolizing Mesophile Isolated from Soil.</title>
        <authorList>
            <person name="Zhang G."/>
        </authorList>
    </citation>
    <scope>NUCLEOTIDE SEQUENCE [LARGE SCALE GENOMIC DNA]</scope>
    <source>
        <strain evidence="9 10">WN066</strain>
    </source>
</reference>
<feature type="transmembrane region" description="Helical" evidence="7">
    <location>
        <begin position="12"/>
        <end position="28"/>
    </location>
</feature>
<evidence type="ECO:0000259" key="8">
    <source>
        <dbReference type="PROSITE" id="PS50850"/>
    </source>
</evidence>
<dbReference type="PIRSF" id="PIRSF002808">
    <property type="entry name" value="Hexose_phosphate_transp"/>
    <property type="match status" value="1"/>
</dbReference>
<evidence type="ECO:0000256" key="2">
    <source>
        <dbReference type="ARBA" id="ARBA00022448"/>
    </source>
</evidence>
<dbReference type="GO" id="GO:0022857">
    <property type="term" value="F:transmembrane transporter activity"/>
    <property type="evidence" value="ECO:0007669"/>
    <property type="project" value="InterPro"/>
</dbReference>
<feature type="transmembrane region" description="Helical" evidence="7">
    <location>
        <begin position="240"/>
        <end position="258"/>
    </location>
</feature>
<evidence type="ECO:0000256" key="5">
    <source>
        <dbReference type="ARBA" id="ARBA00022989"/>
    </source>
</evidence>
<keyword evidence="3" id="KW-1003">Cell membrane</keyword>
<dbReference type="InterPro" id="IPR020846">
    <property type="entry name" value="MFS_dom"/>
</dbReference>
<dbReference type="InterPro" id="IPR011701">
    <property type="entry name" value="MFS"/>
</dbReference>
<dbReference type="GO" id="GO:0005886">
    <property type="term" value="C:plasma membrane"/>
    <property type="evidence" value="ECO:0007669"/>
    <property type="project" value="UniProtKB-SubCell"/>
</dbReference>
<feature type="transmembrane region" description="Helical" evidence="7">
    <location>
        <begin position="331"/>
        <end position="355"/>
    </location>
</feature>
<evidence type="ECO:0000256" key="4">
    <source>
        <dbReference type="ARBA" id="ARBA00022692"/>
    </source>
</evidence>
<evidence type="ECO:0000313" key="10">
    <source>
        <dbReference type="Proteomes" id="UP000295132"/>
    </source>
</evidence>
<evidence type="ECO:0000256" key="1">
    <source>
        <dbReference type="ARBA" id="ARBA00004651"/>
    </source>
</evidence>
<proteinExistence type="predicted"/>
<feature type="transmembrane region" description="Helical" evidence="7">
    <location>
        <begin position="403"/>
        <end position="421"/>
    </location>
</feature>
<dbReference type="InterPro" id="IPR036259">
    <property type="entry name" value="MFS_trans_sf"/>
</dbReference>
<keyword evidence="5 7" id="KW-1133">Transmembrane helix</keyword>
<evidence type="ECO:0000313" key="9">
    <source>
        <dbReference type="EMBL" id="TDK58198.1"/>
    </source>
</evidence>
<name>A0A4R5VJX9_9BACI</name>
<feature type="transmembrane region" description="Helical" evidence="7">
    <location>
        <begin position="172"/>
        <end position="192"/>
    </location>
</feature>
<feature type="domain" description="Major facilitator superfamily (MFS) profile" evidence="8">
    <location>
        <begin position="15"/>
        <end position="426"/>
    </location>
</feature>
<dbReference type="CDD" id="cd17319">
    <property type="entry name" value="MFS_ExuT_GudP_like"/>
    <property type="match status" value="1"/>
</dbReference>
<evidence type="ECO:0000256" key="6">
    <source>
        <dbReference type="ARBA" id="ARBA00023136"/>
    </source>
</evidence>
<dbReference type="InterPro" id="IPR000849">
    <property type="entry name" value="Sugar_P_transporter"/>
</dbReference>
<keyword evidence="2" id="KW-0813">Transport</keyword>
<dbReference type="InterPro" id="IPR050382">
    <property type="entry name" value="MFS_Na/Anion_cotransporter"/>
</dbReference>
<sequence length="442" mass="49145">MSNAMKKVWGYRYVILFIVWILYIINYFDRMAVITFLPFIQKDMNLSPVQVGQIASIFFLAYSVGQVASGFLADKFGPKKVMYVAIVTFTLASFLTGYAETFGQFVALRIALGLGEAHHFPPSAKAVSSWFPYSQRGKALSFFNTSNYVGLALAPIILTSLSATFFNDQWRPVFFTLAIPGLIGILLLWAFFKDTPKEMYEKGRLKIEELDLINADQGAVLQEFPKEKVKSKIFLKDPSFYVICLIMFCQMGILWGFTTWLSTFLVQQHGFNIKEMGFIASLPPIISIVSILMGGWLLDKFNKMKPVALIAYLGCIPTLWIIGSIEKGNTAALITLLLLSGFFVAFNSGCITAVVQKRYPSSVVGSATGLVNGFGQLGAFLTPLVAGYLVTVGTSNNYNFSKVFIYFSLLAGLAAISALFLKEKPIQMKEINQKIEVQNHKI</sequence>
<feature type="transmembrane region" description="Helical" evidence="7">
    <location>
        <begin position="307"/>
        <end position="325"/>
    </location>
</feature>
<dbReference type="AlphaFoldDB" id="A0A4R5VJX9"/>
<comment type="caution">
    <text evidence="9">The sequence shown here is derived from an EMBL/GenBank/DDBJ whole genome shotgun (WGS) entry which is preliminary data.</text>
</comment>
<organism evidence="9 10">
    <name type="scientific">Bacillus salipaludis</name>
    <dbReference type="NCBI Taxonomy" id="2547811"/>
    <lineage>
        <taxon>Bacteria</taxon>
        <taxon>Bacillati</taxon>
        <taxon>Bacillota</taxon>
        <taxon>Bacilli</taxon>
        <taxon>Bacillales</taxon>
        <taxon>Bacillaceae</taxon>
        <taxon>Bacillus</taxon>
    </lineage>
</organism>
<feature type="transmembrane region" description="Helical" evidence="7">
    <location>
        <begin position="81"/>
        <end position="99"/>
    </location>
</feature>
<accession>A0A4R5VJX9</accession>
<dbReference type="PROSITE" id="PS50850">
    <property type="entry name" value="MFS"/>
    <property type="match status" value="1"/>
</dbReference>
<gene>
    <name evidence="9" type="ORF">E2K98_24290</name>
</gene>
<dbReference type="EMBL" id="SMYO01000016">
    <property type="protein sequence ID" value="TDK58198.1"/>
    <property type="molecule type" value="Genomic_DNA"/>
</dbReference>
<dbReference type="Gene3D" id="1.20.1250.20">
    <property type="entry name" value="MFS general substrate transporter like domains"/>
    <property type="match status" value="2"/>
</dbReference>
<evidence type="ECO:0000256" key="7">
    <source>
        <dbReference type="SAM" id="Phobius"/>
    </source>
</evidence>
<feature type="transmembrane region" description="Helical" evidence="7">
    <location>
        <begin position="49"/>
        <end position="69"/>
    </location>
</feature>